<protein>
    <submittedName>
        <fullName evidence="1">Uncharacterized protein</fullName>
    </submittedName>
</protein>
<comment type="caution">
    <text evidence="1">The sequence shown here is derived from an EMBL/GenBank/DDBJ whole genome shotgun (WGS) entry which is preliminary data.</text>
</comment>
<dbReference type="AlphaFoldDB" id="A0A7D9MCF6"/>
<dbReference type="EMBL" id="CACRXK020039214">
    <property type="protein sequence ID" value="CAB4045394.1"/>
    <property type="molecule type" value="Genomic_DNA"/>
</dbReference>
<evidence type="ECO:0000313" key="1">
    <source>
        <dbReference type="EMBL" id="CAB4045394.1"/>
    </source>
</evidence>
<gene>
    <name evidence="1" type="ORF">PACLA_8A057459</name>
</gene>
<reference evidence="1" key="1">
    <citation type="submission" date="2020-04" db="EMBL/GenBank/DDBJ databases">
        <authorList>
            <person name="Alioto T."/>
            <person name="Alioto T."/>
            <person name="Gomez Garrido J."/>
        </authorList>
    </citation>
    <scope>NUCLEOTIDE SEQUENCE</scope>
    <source>
        <strain evidence="1">A484AB</strain>
    </source>
</reference>
<sequence>MDSGADKNSLDVSCARDLMLEGIKIPFAINGVGGMIKSYQEGLISNIMVRNITDPNFTREIKVQCFPNPAGKITPPSWSSLKPNFKHLMDIEAPEFLDEPVSLIIGNEDPSLQVSLEEREGSINEPFARQYRLGWCVFGPIGPGNQQQITALSSVKDNYFVDLDEADWTNDNIKS</sequence>
<organism evidence="1 2">
    <name type="scientific">Paramuricea clavata</name>
    <name type="common">Red gorgonian</name>
    <name type="synonym">Violescent sea-whip</name>
    <dbReference type="NCBI Taxonomy" id="317549"/>
    <lineage>
        <taxon>Eukaryota</taxon>
        <taxon>Metazoa</taxon>
        <taxon>Cnidaria</taxon>
        <taxon>Anthozoa</taxon>
        <taxon>Octocorallia</taxon>
        <taxon>Malacalcyonacea</taxon>
        <taxon>Plexauridae</taxon>
        <taxon>Paramuricea</taxon>
    </lineage>
</organism>
<evidence type="ECO:0000313" key="2">
    <source>
        <dbReference type="Proteomes" id="UP001152795"/>
    </source>
</evidence>
<proteinExistence type="predicted"/>
<feature type="non-terminal residue" evidence="1">
    <location>
        <position position="175"/>
    </location>
</feature>
<name>A0A7D9MCF6_PARCT</name>
<accession>A0A7D9MCF6</accession>
<keyword evidence="2" id="KW-1185">Reference proteome</keyword>
<dbReference type="Proteomes" id="UP001152795">
    <property type="component" value="Unassembled WGS sequence"/>
</dbReference>